<keyword evidence="20" id="KW-1185">Reference proteome</keyword>
<dbReference type="InterPro" id="IPR016483">
    <property type="entry name" value="UCP006404_Pept_M50_CBS"/>
</dbReference>
<evidence type="ECO:0000256" key="5">
    <source>
        <dbReference type="ARBA" id="ARBA00022692"/>
    </source>
</evidence>
<reference evidence="19 20" key="1">
    <citation type="journal article" date="2019" name="Int. J. Syst. Evol. Microbiol.">
        <title>The Global Catalogue of Microorganisms (GCM) 10K type strain sequencing project: providing services to taxonomists for standard genome sequencing and annotation.</title>
        <authorList>
            <consortium name="The Broad Institute Genomics Platform"/>
            <consortium name="The Broad Institute Genome Sequencing Center for Infectious Disease"/>
            <person name="Wu L."/>
            <person name="Ma J."/>
        </authorList>
    </citation>
    <scope>NUCLEOTIDE SEQUENCE [LARGE SCALE GENOMIC DNA]</scope>
    <source>
        <strain evidence="19 20">JCM 16328</strain>
    </source>
</reference>
<comment type="subcellular location">
    <subcellularLocation>
        <location evidence="1 14">Cell membrane</location>
        <topology evidence="1 14">Multi-pass membrane protein</topology>
    </subcellularLocation>
</comment>
<proteinExistence type="inferred from homology"/>
<dbReference type="GO" id="GO:0005886">
    <property type="term" value="C:plasma membrane"/>
    <property type="evidence" value="ECO:0007669"/>
    <property type="project" value="UniProtKB-SubCell"/>
</dbReference>
<evidence type="ECO:0000313" key="19">
    <source>
        <dbReference type="EMBL" id="GAA0663697.1"/>
    </source>
</evidence>
<evidence type="ECO:0000256" key="4">
    <source>
        <dbReference type="ARBA" id="ARBA00022670"/>
    </source>
</evidence>
<keyword evidence="12 17" id="KW-0129">CBS domain</keyword>
<comment type="similarity">
    <text evidence="2 14">Belongs to the peptidase M50B family.</text>
</comment>
<dbReference type="Pfam" id="PF00571">
    <property type="entry name" value="CBS"/>
    <property type="match status" value="2"/>
</dbReference>
<keyword evidence="9 14" id="KW-0862">Zinc</keyword>
<keyword evidence="11 14" id="KW-0482">Metalloprotease</keyword>
<feature type="transmembrane region" description="Helical" evidence="14">
    <location>
        <begin position="149"/>
        <end position="169"/>
    </location>
</feature>
<dbReference type="Pfam" id="PF02163">
    <property type="entry name" value="Peptidase_M50"/>
    <property type="match status" value="1"/>
</dbReference>
<evidence type="ECO:0000256" key="15">
    <source>
        <dbReference type="PIRSR" id="PIRSR006404-1"/>
    </source>
</evidence>
<organism evidence="19 20">
    <name type="scientific">Natronoarchaeum mannanilyticum</name>
    <dbReference type="NCBI Taxonomy" id="926360"/>
    <lineage>
        <taxon>Archaea</taxon>
        <taxon>Methanobacteriati</taxon>
        <taxon>Methanobacteriota</taxon>
        <taxon>Stenosarchaea group</taxon>
        <taxon>Halobacteria</taxon>
        <taxon>Halobacteriales</taxon>
        <taxon>Natronoarchaeaceae</taxon>
    </lineage>
</organism>
<evidence type="ECO:0000256" key="9">
    <source>
        <dbReference type="ARBA" id="ARBA00022833"/>
    </source>
</evidence>
<feature type="transmembrane region" description="Helical" evidence="14">
    <location>
        <begin position="207"/>
        <end position="234"/>
    </location>
</feature>
<evidence type="ECO:0000256" key="13">
    <source>
        <dbReference type="ARBA" id="ARBA00023136"/>
    </source>
</evidence>
<dbReference type="CDD" id="cd06164">
    <property type="entry name" value="S2P-M50_SpoIVFB_CBS"/>
    <property type="match status" value="1"/>
</dbReference>
<evidence type="ECO:0000256" key="7">
    <source>
        <dbReference type="ARBA" id="ARBA00022737"/>
    </source>
</evidence>
<dbReference type="GO" id="GO:0008237">
    <property type="term" value="F:metallopeptidase activity"/>
    <property type="evidence" value="ECO:0007669"/>
    <property type="project" value="UniProtKB-UniRule"/>
</dbReference>
<keyword evidence="5 14" id="KW-0812">Transmembrane</keyword>
<dbReference type="AlphaFoldDB" id="A0AAV3T655"/>
<feature type="transmembrane region" description="Helical" evidence="14">
    <location>
        <begin position="121"/>
        <end position="142"/>
    </location>
</feature>
<feature type="transmembrane region" description="Helical" evidence="14">
    <location>
        <begin position="12"/>
        <end position="31"/>
    </location>
</feature>
<dbReference type="PANTHER" id="PTHR39188">
    <property type="entry name" value="MEMBRANE-ASSOCIATED ZINC METALLOPROTEASE M50B"/>
    <property type="match status" value="1"/>
</dbReference>
<dbReference type="SMART" id="SM00116">
    <property type="entry name" value="CBS"/>
    <property type="match status" value="2"/>
</dbReference>
<evidence type="ECO:0000256" key="16">
    <source>
        <dbReference type="PIRSR" id="PIRSR006404-2"/>
    </source>
</evidence>
<evidence type="ECO:0000256" key="11">
    <source>
        <dbReference type="ARBA" id="ARBA00023049"/>
    </source>
</evidence>
<dbReference type="InterPro" id="IPR000644">
    <property type="entry name" value="CBS_dom"/>
</dbReference>
<dbReference type="GO" id="GO:0006508">
    <property type="term" value="P:proteolysis"/>
    <property type="evidence" value="ECO:0007669"/>
    <property type="project" value="UniProtKB-KW"/>
</dbReference>
<evidence type="ECO:0000256" key="17">
    <source>
        <dbReference type="PROSITE-ProRule" id="PRU00703"/>
    </source>
</evidence>
<comment type="cofactor">
    <cofactor evidence="14 16">
        <name>Zn(2+)</name>
        <dbReference type="ChEBI" id="CHEBI:29105"/>
    </cofactor>
    <text evidence="14 16">Binds 1 zinc ion per subunit.</text>
</comment>
<dbReference type="InterPro" id="IPR046342">
    <property type="entry name" value="CBS_dom_sf"/>
</dbReference>
<dbReference type="PANTHER" id="PTHR39188:SF3">
    <property type="entry name" value="STAGE IV SPORULATION PROTEIN FB"/>
    <property type="match status" value="1"/>
</dbReference>
<evidence type="ECO:0000256" key="3">
    <source>
        <dbReference type="ARBA" id="ARBA00022475"/>
    </source>
</evidence>
<evidence type="ECO:0000256" key="6">
    <source>
        <dbReference type="ARBA" id="ARBA00022723"/>
    </source>
</evidence>
<feature type="binding site" evidence="16">
    <location>
        <position position="81"/>
    </location>
    <ligand>
        <name>Zn(2+)</name>
        <dbReference type="ChEBI" id="CHEBI:29105"/>
        <note>catalytic</note>
    </ligand>
</feature>
<evidence type="ECO:0000256" key="12">
    <source>
        <dbReference type="ARBA" id="ARBA00023122"/>
    </source>
</evidence>
<dbReference type="Gene3D" id="3.10.580.10">
    <property type="entry name" value="CBS-domain"/>
    <property type="match status" value="1"/>
</dbReference>
<name>A0AAV3T655_9EURY</name>
<dbReference type="PROSITE" id="PS51371">
    <property type="entry name" value="CBS"/>
    <property type="match status" value="2"/>
</dbReference>
<evidence type="ECO:0000256" key="8">
    <source>
        <dbReference type="ARBA" id="ARBA00022801"/>
    </source>
</evidence>
<evidence type="ECO:0000313" key="20">
    <source>
        <dbReference type="Proteomes" id="UP001500420"/>
    </source>
</evidence>
<keyword evidence="7" id="KW-0677">Repeat</keyword>
<feature type="transmembrane region" description="Helical" evidence="14">
    <location>
        <begin position="92"/>
        <end position="109"/>
    </location>
</feature>
<protein>
    <recommendedName>
        <fullName evidence="14">Zinc metalloprotease</fullName>
    </recommendedName>
</protein>
<evidence type="ECO:0000256" key="14">
    <source>
        <dbReference type="PIRNR" id="PIRNR006404"/>
    </source>
</evidence>
<accession>A0AAV3T655</accession>
<evidence type="ECO:0000259" key="18">
    <source>
        <dbReference type="PROSITE" id="PS51371"/>
    </source>
</evidence>
<dbReference type="RefSeq" id="WP_343772322.1">
    <property type="nucleotide sequence ID" value="NZ_BAAADV010000001.1"/>
</dbReference>
<comment type="caution">
    <text evidence="19">The sequence shown here is derived from an EMBL/GenBank/DDBJ whole genome shotgun (WGS) entry which is preliminary data.</text>
</comment>
<keyword evidence="6 14" id="KW-0479">Metal-binding</keyword>
<sequence length="387" mass="40904">MRNYTIGSVTGIPIRINVTLLVFLPALAWLLSRPDQIGVYAGVIESLSPHGIDEAAIEAGQTPLLLGSAGAVGLFASVLLHELGHSWTARRFEVGIASITLWIFGGMAHMDELPEDWNVEFWIAVAGPITSLLLAVGFGAVLQIVPASAPLAIFVVGWLAVANLSLAIFNMVPAFPMDGGRILRALLARSRPYVSATQTAAAVGRGFAVVMAILGILSFAPMLVLIAMFVYVAATAESRTTALRDLFRGITVCDLLSDRGEAVDADESVQALLERLVAERSTGYPVVDGGRLVGLVTFDDVRSVPPAERDASRVADVMRADPPTVGIDADAFDALQLFAESRTDRVVVVDGENIVGTISQADLVTAMEVVQGLGDISKPELAPDGYA</sequence>
<evidence type="ECO:0000256" key="1">
    <source>
        <dbReference type="ARBA" id="ARBA00004651"/>
    </source>
</evidence>
<keyword evidence="4 14" id="KW-0645">Protease</keyword>
<keyword evidence="3 14" id="KW-1003">Cell membrane</keyword>
<feature type="domain" description="CBS" evidence="18">
    <location>
        <begin position="318"/>
        <end position="376"/>
    </location>
</feature>
<dbReference type="PIRSF" id="PIRSF006404">
    <property type="entry name" value="UCP006404_Pept_M50_CBS"/>
    <property type="match status" value="1"/>
</dbReference>
<keyword evidence="8 14" id="KW-0378">Hydrolase</keyword>
<keyword evidence="13 14" id="KW-0472">Membrane</keyword>
<dbReference type="InterPro" id="IPR008915">
    <property type="entry name" value="Peptidase_M50"/>
</dbReference>
<feature type="binding site" evidence="16">
    <location>
        <position position="85"/>
    </location>
    <ligand>
        <name>Zn(2+)</name>
        <dbReference type="ChEBI" id="CHEBI:29105"/>
        <note>catalytic</note>
    </ligand>
</feature>
<feature type="domain" description="CBS" evidence="18">
    <location>
        <begin position="256"/>
        <end position="311"/>
    </location>
</feature>
<keyword evidence="10 14" id="KW-1133">Transmembrane helix</keyword>
<evidence type="ECO:0000256" key="10">
    <source>
        <dbReference type="ARBA" id="ARBA00022989"/>
    </source>
</evidence>
<feature type="transmembrane region" description="Helical" evidence="14">
    <location>
        <begin position="63"/>
        <end position="80"/>
    </location>
</feature>
<feature type="active site" evidence="15">
    <location>
        <position position="82"/>
    </location>
</feature>
<dbReference type="GO" id="GO:0046872">
    <property type="term" value="F:metal ion binding"/>
    <property type="evidence" value="ECO:0007669"/>
    <property type="project" value="UniProtKB-UniRule"/>
</dbReference>
<gene>
    <name evidence="19" type="ORF">GCM10009020_05530</name>
</gene>
<dbReference type="EMBL" id="BAAADV010000001">
    <property type="protein sequence ID" value="GAA0663697.1"/>
    <property type="molecule type" value="Genomic_DNA"/>
</dbReference>
<feature type="binding site" evidence="16">
    <location>
        <position position="178"/>
    </location>
    <ligand>
        <name>Zn(2+)</name>
        <dbReference type="ChEBI" id="CHEBI:29105"/>
        <note>catalytic</note>
    </ligand>
</feature>
<evidence type="ECO:0000256" key="2">
    <source>
        <dbReference type="ARBA" id="ARBA00007931"/>
    </source>
</evidence>
<dbReference type="SUPFAM" id="SSF54631">
    <property type="entry name" value="CBS-domain pair"/>
    <property type="match status" value="1"/>
</dbReference>
<dbReference type="Proteomes" id="UP001500420">
    <property type="component" value="Unassembled WGS sequence"/>
</dbReference>